<sequence length="30" mass="3129">MRLSGIGIRGICLMLAFSIAPIVIVAKSTP</sequence>
<feature type="non-terminal residue" evidence="2">
    <location>
        <position position="30"/>
    </location>
</feature>
<keyword evidence="1" id="KW-1133">Transmembrane helix</keyword>
<protein>
    <submittedName>
        <fullName evidence="2">Uncharacterized protein</fullName>
    </submittedName>
</protein>
<proteinExistence type="predicted"/>
<feature type="transmembrane region" description="Helical" evidence="1">
    <location>
        <begin position="6"/>
        <end position="26"/>
    </location>
</feature>
<organism evidence="2">
    <name type="scientific">marine metagenome</name>
    <dbReference type="NCBI Taxonomy" id="408172"/>
    <lineage>
        <taxon>unclassified sequences</taxon>
        <taxon>metagenomes</taxon>
        <taxon>ecological metagenomes</taxon>
    </lineage>
</organism>
<reference evidence="2" key="1">
    <citation type="submission" date="2018-05" db="EMBL/GenBank/DDBJ databases">
        <authorList>
            <person name="Lanie J.A."/>
            <person name="Ng W.-L."/>
            <person name="Kazmierczak K.M."/>
            <person name="Andrzejewski T.M."/>
            <person name="Davidsen T.M."/>
            <person name="Wayne K.J."/>
            <person name="Tettelin H."/>
            <person name="Glass J.I."/>
            <person name="Rusch D."/>
            <person name="Podicherti R."/>
            <person name="Tsui H.-C.T."/>
            <person name="Winkler M.E."/>
        </authorList>
    </citation>
    <scope>NUCLEOTIDE SEQUENCE</scope>
</reference>
<evidence type="ECO:0000313" key="2">
    <source>
        <dbReference type="EMBL" id="SVD12325.1"/>
    </source>
</evidence>
<keyword evidence="1" id="KW-0812">Transmembrane</keyword>
<name>A0A382SS78_9ZZZZ</name>
<accession>A0A382SS78</accession>
<dbReference type="EMBL" id="UINC01130939">
    <property type="protein sequence ID" value="SVD12325.1"/>
    <property type="molecule type" value="Genomic_DNA"/>
</dbReference>
<evidence type="ECO:0000256" key="1">
    <source>
        <dbReference type="SAM" id="Phobius"/>
    </source>
</evidence>
<dbReference type="AlphaFoldDB" id="A0A382SS78"/>
<keyword evidence="1" id="KW-0472">Membrane</keyword>
<gene>
    <name evidence="2" type="ORF">METZ01_LOCUS365179</name>
</gene>